<dbReference type="GO" id="GO:0016020">
    <property type="term" value="C:membrane"/>
    <property type="evidence" value="ECO:0007669"/>
    <property type="project" value="UniProtKB-SubCell"/>
</dbReference>
<evidence type="ECO:0000256" key="1">
    <source>
        <dbReference type="ARBA" id="ARBA00004370"/>
    </source>
</evidence>
<organism evidence="8">
    <name type="scientific">Tetraselmis chuii</name>
    <dbReference type="NCBI Taxonomy" id="63592"/>
    <lineage>
        <taxon>Eukaryota</taxon>
        <taxon>Viridiplantae</taxon>
        <taxon>Chlorophyta</taxon>
        <taxon>core chlorophytes</taxon>
        <taxon>Chlorodendrophyceae</taxon>
        <taxon>Chlorodendrales</taxon>
        <taxon>Chlorodendraceae</taxon>
        <taxon>Tetraselmis</taxon>
    </lineage>
</organism>
<keyword evidence="3" id="KW-0812">Transmembrane</keyword>
<proteinExistence type="predicted"/>
<dbReference type="PANTHER" id="PTHR10978">
    <property type="entry name" value="SUCCINATE DEHYDROGENASE CYTOCHROME B560 SUBUNIT"/>
    <property type="match status" value="1"/>
</dbReference>
<keyword evidence="6" id="KW-0408">Iron</keyword>
<protein>
    <recommendedName>
        <fullName evidence="9">Succinate dehydrogenase cytochrome b560 subunit, mitochondrial</fullName>
    </recommendedName>
</protein>
<accession>A0A7S1X2K8</accession>
<dbReference type="PANTHER" id="PTHR10978:SF5">
    <property type="entry name" value="SUCCINATE DEHYDROGENASE CYTOCHROME B560 SUBUNIT, MITOCHONDRIAL"/>
    <property type="match status" value="1"/>
</dbReference>
<evidence type="ECO:0000256" key="4">
    <source>
        <dbReference type="ARBA" id="ARBA00022723"/>
    </source>
</evidence>
<reference evidence="8" key="1">
    <citation type="submission" date="2021-01" db="EMBL/GenBank/DDBJ databases">
        <authorList>
            <person name="Corre E."/>
            <person name="Pelletier E."/>
            <person name="Niang G."/>
            <person name="Scheremetjew M."/>
            <person name="Finn R."/>
            <person name="Kale V."/>
            <person name="Holt S."/>
            <person name="Cochrane G."/>
            <person name="Meng A."/>
            <person name="Brown T."/>
            <person name="Cohen L."/>
        </authorList>
    </citation>
    <scope>NUCLEOTIDE SEQUENCE</scope>
    <source>
        <strain evidence="8">PLY429</strain>
    </source>
</reference>
<dbReference type="GO" id="GO:0006121">
    <property type="term" value="P:mitochondrial electron transport, succinate to ubiquinone"/>
    <property type="evidence" value="ECO:0007669"/>
    <property type="project" value="TreeGrafter"/>
</dbReference>
<name>A0A7S1X2K8_9CHLO</name>
<dbReference type="SUPFAM" id="SSF81343">
    <property type="entry name" value="Fumarate reductase respiratory complex transmembrane subunits"/>
    <property type="match status" value="1"/>
</dbReference>
<evidence type="ECO:0000256" key="6">
    <source>
        <dbReference type="ARBA" id="ARBA00023004"/>
    </source>
</evidence>
<dbReference type="AlphaFoldDB" id="A0A7S1X2K8"/>
<dbReference type="GO" id="GO:0046872">
    <property type="term" value="F:metal ion binding"/>
    <property type="evidence" value="ECO:0007669"/>
    <property type="project" value="UniProtKB-KW"/>
</dbReference>
<dbReference type="InterPro" id="IPR000701">
    <property type="entry name" value="SuccDH_FuR_B_TM-su"/>
</dbReference>
<evidence type="ECO:0000256" key="5">
    <source>
        <dbReference type="ARBA" id="ARBA00022989"/>
    </source>
</evidence>
<keyword evidence="5" id="KW-1133">Transmembrane helix</keyword>
<dbReference type="CDD" id="cd03499">
    <property type="entry name" value="SQR_TypeC_SdhC"/>
    <property type="match status" value="1"/>
</dbReference>
<dbReference type="GO" id="GO:0006099">
    <property type="term" value="P:tricarboxylic acid cycle"/>
    <property type="evidence" value="ECO:0007669"/>
    <property type="project" value="InterPro"/>
</dbReference>
<dbReference type="Gene3D" id="1.20.1300.10">
    <property type="entry name" value="Fumarate reductase/succinate dehydrogenase, transmembrane subunit"/>
    <property type="match status" value="1"/>
</dbReference>
<dbReference type="InterPro" id="IPR034804">
    <property type="entry name" value="SQR/QFR_C/D"/>
</dbReference>
<dbReference type="GO" id="GO:0005739">
    <property type="term" value="C:mitochondrion"/>
    <property type="evidence" value="ECO:0007669"/>
    <property type="project" value="GOC"/>
</dbReference>
<dbReference type="InterPro" id="IPR014314">
    <property type="entry name" value="Succ_DH_cytb556"/>
</dbReference>
<evidence type="ECO:0000256" key="2">
    <source>
        <dbReference type="ARBA" id="ARBA00022617"/>
    </source>
</evidence>
<keyword evidence="4" id="KW-0479">Metal-binding</keyword>
<sequence length="221" mass="23052">MASGRGALRVLGRACGLFSGPPAGLASVGFLATSSAPLTAAACSGQQLMATRNLGGKWPEYFAKPSPYTEGTDFLGTPKNHQELLRKRPISPDVINTHAGAPARHYDFPITAISSVVNRVTGAGLSVGFAGVGALALVTDVPSLIEMYKVTFPFLVLPTKAVVAFPFVYHTLGGLRHLYWDHAKLGNNADKSSPLDMSNLPTSSKILMGASVVATLGVAAM</sequence>
<keyword evidence="7" id="KW-0472">Membrane</keyword>
<dbReference type="EMBL" id="HBGG01017480">
    <property type="protein sequence ID" value="CAD9206739.1"/>
    <property type="molecule type" value="Transcribed_RNA"/>
</dbReference>
<comment type="subcellular location">
    <subcellularLocation>
        <location evidence="1">Membrane</location>
    </subcellularLocation>
</comment>
<dbReference type="Pfam" id="PF01127">
    <property type="entry name" value="Sdh_cyt"/>
    <property type="match status" value="1"/>
</dbReference>
<gene>
    <name evidence="8" type="ORF">TCHU04912_LOCUS8975</name>
</gene>
<evidence type="ECO:0000256" key="3">
    <source>
        <dbReference type="ARBA" id="ARBA00022692"/>
    </source>
</evidence>
<evidence type="ECO:0000256" key="7">
    <source>
        <dbReference type="ARBA" id="ARBA00023136"/>
    </source>
</evidence>
<evidence type="ECO:0008006" key="9">
    <source>
        <dbReference type="Google" id="ProtNLM"/>
    </source>
</evidence>
<keyword evidence="2" id="KW-0349">Heme</keyword>
<evidence type="ECO:0000313" key="8">
    <source>
        <dbReference type="EMBL" id="CAD9206739.1"/>
    </source>
</evidence>
<dbReference type="GO" id="GO:0009055">
    <property type="term" value="F:electron transfer activity"/>
    <property type="evidence" value="ECO:0007669"/>
    <property type="project" value="InterPro"/>
</dbReference>